<accession>A0A239KUK0</accession>
<dbReference type="InterPro" id="IPR008928">
    <property type="entry name" value="6-hairpin_glycosidase_sf"/>
</dbReference>
<dbReference type="OrthoDB" id="3902805at2"/>
<dbReference type="EMBL" id="FZOU01000005">
    <property type="protein sequence ID" value="SNT22047.1"/>
    <property type="molecule type" value="Genomic_DNA"/>
</dbReference>
<dbReference type="GO" id="GO:0005975">
    <property type="term" value="P:carbohydrate metabolic process"/>
    <property type="evidence" value="ECO:0007669"/>
    <property type="project" value="InterPro"/>
</dbReference>
<evidence type="ECO:0000313" key="4">
    <source>
        <dbReference type="Proteomes" id="UP000198356"/>
    </source>
</evidence>
<proteinExistence type="predicted"/>
<dbReference type="Pfam" id="PF00723">
    <property type="entry name" value="Glyco_hydro_15"/>
    <property type="match status" value="1"/>
</dbReference>
<dbReference type="PANTHER" id="PTHR31616:SF0">
    <property type="entry name" value="GLUCAN 1,4-ALPHA-GLUCOSIDASE"/>
    <property type="match status" value="1"/>
</dbReference>
<feature type="domain" description="Trehalase-like N-terminal" evidence="2">
    <location>
        <begin position="16"/>
        <end position="183"/>
    </location>
</feature>
<dbReference type="AlphaFoldDB" id="A0A239KUK0"/>
<reference evidence="3 4" key="1">
    <citation type="submission" date="2017-06" db="EMBL/GenBank/DDBJ databases">
        <authorList>
            <person name="Kim H.J."/>
            <person name="Triplett B.A."/>
        </authorList>
    </citation>
    <scope>NUCLEOTIDE SEQUENCE [LARGE SCALE GENOMIC DNA]</scope>
    <source>
        <strain evidence="3 4">DSM 18704</strain>
    </source>
</reference>
<evidence type="ECO:0000313" key="3">
    <source>
        <dbReference type="EMBL" id="SNT22047.1"/>
    </source>
</evidence>
<gene>
    <name evidence="3" type="ORF">SAMN05421770_105235</name>
</gene>
<dbReference type="Gene3D" id="1.50.10.10">
    <property type="match status" value="1"/>
</dbReference>
<organism evidence="3 4">
    <name type="scientific">Granulicella rosea</name>
    <dbReference type="NCBI Taxonomy" id="474952"/>
    <lineage>
        <taxon>Bacteria</taxon>
        <taxon>Pseudomonadati</taxon>
        <taxon>Acidobacteriota</taxon>
        <taxon>Terriglobia</taxon>
        <taxon>Terriglobales</taxon>
        <taxon>Acidobacteriaceae</taxon>
        <taxon>Granulicella</taxon>
    </lineage>
</organism>
<evidence type="ECO:0000259" key="2">
    <source>
        <dbReference type="Pfam" id="PF19291"/>
    </source>
</evidence>
<dbReference type="Pfam" id="PF19291">
    <property type="entry name" value="TREH_N"/>
    <property type="match status" value="1"/>
</dbReference>
<dbReference type="PANTHER" id="PTHR31616">
    <property type="entry name" value="TREHALASE"/>
    <property type="match status" value="1"/>
</dbReference>
<sequence>MYPVPEKSTRGKGPLHAGPIEDYAVIGDCETAALVSRTGSIDWLCWPSFSSPACFAALLGTADHGYWKLAPENAKAKASRVYEPDTMIVVTTFETSGGKVSVTDFMPPRGKYSDVVRIVEGVSGKVKMRMELAIRFDYGRTIPWVTHENGGLHAIAGGDMVTLRTDVPLKGEGMSTVAEFTVKQGERVEFTLTYSSSMSPSHSNKTGNDKVELPKKIDVRQALKDTRGFWEEWTSRNTYEGPHAAVVKRSLMVLKAMTYRPSGGVVAAVTTSLPEKIGGQRNWDYRYCWLRDTSFTLLVLLQAGYREEAEAWRRWLLRAIAGAPGQLQSIYGICGERELTEWVADWLPGYENSTPVNIGNGAANQFQLDVFGEVAAALSRTPEADGDIKVSASALQAQLIDHLCKVWVEPDEGIWETRGGRKHFTHSKVMAWVALDRAIKHYEQYDGGGDIKRWRKNRDMLHRQICDKGFNKKLNSFTQYYGSKELDASLLRIVLVGFLPPDDPRILGTIAAIEKNLMQDGFVMRYNTRKSSDGLPPGEGVFLACSFWLVTNLWLTGRQDDANKLFERLVELSNDVGLLSEEYDPKAKRMLGNFPQALSHIALVHAAFAMSGAWKPEPYTPAR</sequence>
<evidence type="ECO:0000259" key="1">
    <source>
        <dbReference type="Pfam" id="PF00723"/>
    </source>
</evidence>
<dbReference type="InterPro" id="IPR045582">
    <property type="entry name" value="Trehalase-like_N"/>
</dbReference>
<dbReference type="GO" id="GO:0004553">
    <property type="term" value="F:hydrolase activity, hydrolyzing O-glycosyl compounds"/>
    <property type="evidence" value="ECO:0007669"/>
    <property type="project" value="UniProtKB-ARBA"/>
</dbReference>
<dbReference type="Proteomes" id="UP000198356">
    <property type="component" value="Unassembled WGS sequence"/>
</dbReference>
<dbReference type="InterPro" id="IPR011613">
    <property type="entry name" value="GH15-like"/>
</dbReference>
<dbReference type="InterPro" id="IPR012341">
    <property type="entry name" value="6hp_glycosidase-like_sf"/>
</dbReference>
<dbReference type="SUPFAM" id="SSF48208">
    <property type="entry name" value="Six-hairpin glycosidases"/>
    <property type="match status" value="1"/>
</dbReference>
<name>A0A239KUK0_9BACT</name>
<keyword evidence="4" id="KW-1185">Reference proteome</keyword>
<protein>
    <submittedName>
        <fullName evidence="3">Glucoamylase (Glucan-1,4-alpha-glucosidase), GH15 family</fullName>
    </submittedName>
</protein>
<feature type="domain" description="GH15-like" evidence="1">
    <location>
        <begin position="242"/>
        <end position="607"/>
    </location>
</feature>